<feature type="region of interest" description="Disordered" evidence="1">
    <location>
        <begin position="111"/>
        <end position="197"/>
    </location>
</feature>
<evidence type="ECO:0008006" key="5">
    <source>
        <dbReference type="Google" id="ProtNLM"/>
    </source>
</evidence>
<dbReference type="Proteomes" id="UP001187682">
    <property type="component" value="Unassembled WGS sequence"/>
</dbReference>
<reference evidence="3" key="1">
    <citation type="submission" date="2018-03" db="EMBL/GenBank/DDBJ databases">
        <authorList>
            <person name="Guldener U."/>
        </authorList>
    </citation>
    <scope>NUCLEOTIDE SEQUENCE</scope>
</reference>
<accession>A0AAE8N0J9</accession>
<feature type="chain" id="PRO_5042164008" description="GPI anchored serine-threonine rich protein" evidence="2">
    <location>
        <begin position="18"/>
        <end position="214"/>
    </location>
</feature>
<comment type="caution">
    <text evidence="3">The sequence shown here is derived from an EMBL/GenBank/DDBJ whole genome shotgun (WGS) entry which is preliminary data.</text>
</comment>
<dbReference type="EMBL" id="ONZQ02000008">
    <property type="protein sequence ID" value="SPO03259.1"/>
    <property type="molecule type" value="Genomic_DNA"/>
</dbReference>
<evidence type="ECO:0000313" key="4">
    <source>
        <dbReference type="Proteomes" id="UP001187682"/>
    </source>
</evidence>
<proteinExistence type="predicted"/>
<gene>
    <name evidence="3" type="ORF">DNG_05941</name>
</gene>
<keyword evidence="4" id="KW-1185">Reference proteome</keyword>
<feature type="signal peptide" evidence="2">
    <location>
        <begin position="1"/>
        <end position="17"/>
    </location>
</feature>
<keyword evidence="2" id="KW-0732">Signal</keyword>
<name>A0AAE8N0J9_9PEZI</name>
<evidence type="ECO:0000313" key="3">
    <source>
        <dbReference type="EMBL" id="SPO03259.1"/>
    </source>
</evidence>
<sequence length="214" mass="20665">MLPKTLTLALLAGSAAAIAAPAPEGVSLNPAGFIAASKPAPVVKRQDDGQCGFMQIECGIGCIPSTWTCCPSGAGGCGILEKCQLGSNGEYGCCPIGKTCIGEGGVTTDDSLGGSTPQTTRGSGGGSLPDPTPTDDDFGTPTATGGLTFPGGDDSSDDSLDTPTTALPTATSGSFGGGNPSSGNGNTRNGGDEGSSAARNAVSFMGAIAALLAL</sequence>
<feature type="compositionally biased region" description="Polar residues" evidence="1">
    <location>
        <begin position="111"/>
        <end position="121"/>
    </location>
</feature>
<feature type="compositionally biased region" description="Low complexity" evidence="1">
    <location>
        <begin position="161"/>
        <end position="173"/>
    </location>
</feature>
<dbReference type="AlphaFoldDB" id="A0AAE8N0J9"/>
<evidence type="ECO:0000256" key="2">
    <source>
        <dbReference type="SAM" id="SignalP"/>
    </source>
</evidence>
<organism evidence="3 4">
    <name type="scientific">Cephalotrichum gorgonifer</name>
    <dbReference type="NCBI Taxonomy" id="2041049"/>
    <lineage>
        <taxon>Eukaryota</taxon>
        <taxon>Fungi</taxon>
        <taxon>Dikarya</taxon>
        <taxon>Ascomycota</taxon>
        <taxon>Pezizomycotina</taxon>
        <taxon>Sordariomycetes</taxon>
        <taxon>Hypocreomycetidae</taxon>
        <taxon>Microascales</taxon>
        <taxon>Microascaceae</taxon>
        <taxon>Cephalotrichum</taxon>
    </lineage>
</organism>
<evidence type="ECO:0000256" key="1">
    <source>
        <dbReference type="SAM" id="MobiDB-lite"/>
    </source>
</evidence>
<protein>
    <recommendedName>
        <fullName evidence="5">GPI anchored serine-threonine rich protein</fullName>
    </recommendedName>
</protein>